<dbReference type="Proteomes" id="UP001153269">
    <property type="component" value="Unassembled WGS sequence"/>
</dbReference>
<dbReference type="AlphaFoldDB" id="A0A9N7YLT7"/>
<name>A0A9N7YLT7_PLEPL</name>
<dbReference type="EMBL" id="CADEAL010001366">
    <property type="protein sequence ID" value="CAB1431732.1"/>
    <property type="molecule type" value="Genomic_DNA"/>
</dbReference>
<evidence type="ECO:0000313" key="2">
    <source>
        <dbReference type="Proteomes" id="UP001153269"/>
    </source>
</evidence>
<protein>
    <submittedName>
        <fullName evidence="1">Uncharacterized protein</fullName>
    </submittedName>
</protein>
<accession>A0A9N7YLT7</accession>
<evidence type="ECO:0000313" key="1">
    <source>
        <dbReference type="EMBL" id="CAB1431732.1"/>
    </source>
</evidence>
<organism evidence="1 2">
    <name type="scientific">Pleuronectes platessa</name>
    <name type="common">European plaice</name>
    <dbReference type="NCBI Taxonomy" id="8262"/>
    <lineage>
        <taxon>Eukaryota</taxon>
        <taxon>Metazoa</taxon>
        <taxon>Chordata</taxon>
        <taxon>Craniata</taxon>
        <taxon>Vertebrata</taxon>
        <taxon>Euteleostomi</taxon>
        <taxon>Actinopterygii</taxon>
        <taxon>Neopterygii</taxon>
        <taxon>Teleostei</taxon>
        <taxon>Neoteleostei</taxon>
        <taxon>Acanthomorphata</taxon>
        <taxon>Carangaria</taxon>
        <taxon>Pleuronectiformes</taxon>
        <taxon>Pleuronectoidei</taxon>
        <taxon>Pleuronectidae</taxon>
        <taxon>Pleuronectes</taxon>
    </lineage>
</organism>
<comment type="caution">
    <text evidence="1">The sequence shown here is derived from an EMBL/GenBank/DDBJ whole genome shotgun (WGS) entry which is preliminary data.</text>
</comment>
<reference evidence="1" key="1">
    <citation type="submission" date="2020-03" db="EMBL/GenBank/DDBJ databases">
        <authorList>
            <person name="Weist P."/>
        </authorList>
    </citation>
    <scope>NUCLEOTIDE SEQUENCE</scope>
</reference>
<keyword evidence="2" id="KW-1185">Reference proteome</keyword>
<proteinExistence type="predicted"/>
<sequence>MGCEISNTSEHQCELCSVKVLKEEKRMMQRGCQRQEDKWSPGDKTLHCQPSVCNVLGPTRSMAIQTLKSRSALSITWSSVDSSSSLHVKWSIISGSSRNMLHNVLLHNGVKFCLTAIRILNEKPQGHRASSMWPVV</sequence>
<gene>
    <name evidence="1" type="ORF">PLEPLA_LOCUS19789</name>
</gene>